<proteinExistence type="predicted"/>
<dbReference type="GO" id="GO:0005524">
    <property type="term" value="F:ATP binding"/>
    <property type="evidence" value="ECO:0007669"/>
    <property type="project" value="UniProtKB-UniRule"/>
</dbReference>
<dbReference type="GO" id="GO:0050684">
    <property type="term" value="P:regulation of mRNA processing"/>
    <property type="evidence" value="ECO:0007669"/>
    <property type="project" value="TreeGrafter"/>
</dbReference>
<keyword evidence="12" id="KW-1185">Reference proteome</keyword>
<keyword evidence="4 9" id="KW-0547">Nucleotide-binding</keyword>
<organism evidence="11 12">
    <name type="scientific">Corynespora cassiicola Philippines</name>
    <dbReference type="NCBI Taxonomy" id="1448308"/>
    <lineage>
        <taxon>Eukaryota</taxon>
        <taxon>Fungi</taxon>
        <taxon>Dikarya</taxon>
        <taxon>Ascomycota</taxon>
        <taxon>Pezizomycotina</taxon>
        <taxon>Dothideomycetes</taxon>
        <taxon>Pleosporomycetidae</taxon>
        <taxon>Pleosporales</taxon>
        <taxon>Corynesporascaceae</taxon>
        <taxon>Corynespora</taxon>
    </lineage>
</organism>
<dbReference type="STRING" id="1448308.A0A2T2NB79"/>
<keyword evidence="6 9" id="KW-0067">ATP-binding</keyword>
<evidence type="ECO:0000256" key="9">
    <source>
        <dbReference type="PROSITE-ProRule" id="PRU10141"/>
    </source>
</evidence>
<dbReference type="Gene3D" id="1.10.510.10">
    <property type="entry name" value="Transferase(Phosphotransferase) domain 1"/>
    <property type="match status" value="1"/>
</dbReference>
<evidence type="ECO:0000256" key="5">
    <source>
        <dbReference type="ARBA" id="ARBA00022777"/>
    </source>
</evidence>
<sequence>MTSPPVTPSAELFPAPEDWRFIDTEAPCEWGEDYRPGGLHPVELGDTFVDGKYRVIRKLGDGSYSTVWLVVNSGSPKYVALKIISAKASTTGTELGILHHLSKMAQDDPNARHLVSFLHNFQCEGPNGKHQCLVFEPMGVSAASLMEELPGSRSKKLDKPQRYPMWMAKRILLHGLRGLDFLHKNGVVHGDFQPGNLLFSLRSLESASEEEMRQVNDGTSVPLHRIDGKKDLWAPNKLFMKQTLKDHVILDAELCVKLSDLGAAFWQIDPPHRTVGTFGLRAPEVILNQGTFGPAIDIWSFGCLIYEFLTGKPLFADKDSEDEEEADDELLMQLNDIIGPLPDNLMAAWPRAGKWYTPDSRRILPRGKDSIHDYLELLFEKNKPSSIDEEESKVICELIRQIMDYDPEKRPSAEDLLNHPWILS</sequence>
<evidence type="ECO:0000256" key="1">
    <source>
        <dbReference type="ARBA" id="ARBA00012513"/>
    </source>
</evidence>
<comment type="catalytic activity">
    <reaction evidence="7">
        <text>L-threonyl-[protein] + ATP = O-phospho-L-threonyl-[protein] + ADP + H(+)</text>
        <dbReference type="Rhea" id="RHEA:46608"/>
        <dbReference type="Rhea" id="RHEA-COMP:11060"/>
        <dbReference type="Rhea" id="RHEA-COMP:11605"/>
        <dbReference type="ChEBI" id="CHEBI:15378"/>
        <dbReference type="ChEBI" id="CHEBI:30013"/>
        <dbReference type="ChEBI" id="CHEBI:30616"/>
        <dbReference type="ChEBI" id="CHEBI:61977"/>
        <dbReference type="ChEBI" id="CHEBI:456216"/>
        <dbReference type="EC" id="2.7.11.1"/>
    </reaction>
</comment>
<comment type="catalytic activity">
    <reaction evidence="8">
        <text>L-seryl-[protein] + ATP = O-phospho-L-seryl-[protein] + ADP + H(+)</text>
        <dbReference type="Rhea" id="RHEA:17989"/>
        <dbReference type="Rhea" id="RHEA-COMP:9863"/>
        <dbReference type="Rhea" id="RHEA-COMP:11604"/>
        <dbReference type="ChEBI" id="CHEBI:15378"/>
        <dbReference type="ChEBI" id="CHEBI:29999"/>
        <dbReference type="ChEBI" id="CHEBI:30616"/>
        <dbReference type="ChEBI" id="CHEBI:83421"/>
        <dbReference type="ChEBI" id="CHEBI:456216"/>
        <dbReference type="EC" id="2.7.11.1"/>
    </reaction>
</comment>
<dbReference type="GO" id="GO:0004674">
    <property type="term" value="F:protein serine/threonine kinase activity"/>
    <property type="evidence" value="ECO:0007669"/>
    <property type="project" value="UniProtKB-KW"/>
</dbReference>
<dbReference type="Pfam" id="PF00069">
    <property type="entry name" value="Pkinase"/>
    <property type="match status" value="2"/>
</dbReference>
<dbReference type="PROSITE" id="PS50011">
    <property type="entry name" value="PROTEIN_KINASE_DOM"/>
    <property type="match status" value="1"/>
</dbReference>
<feature type="binding site" evidence="9">
    <location>
        <position position="82"/>
    </location>
    <ligand>
        <name>ATP</name>
        <dbReference type="ChEBI" id="CHEBI:30616"/>
    </ligand>
</feature>
<keyword evidence="2" id="KW-0723">Serine/threonine-protein kinase</keyword>
<dbReference type="InterPro" id="IPR000719">
    <property type="entry name" value="Prot_kinase_dom"/>
</dbReference>
<dbReference type="OrthoDB" id="5979581at2759"/>
<dbReference type="InterPro" id="IPR011009">
    <property type="entry name" value="Kinase-like_dom_sf"/>
</dbReference>
<dbReference type="GO" id="GO:0000245">
    <property type="term" value="P:spliceosomal complex assembly"/>
    <property type="evidence" value="ECO:0007669"/>
    <property type="project" value="TreeGrafter"/>
</dbReference>
<dbReference type="PANTHER" id="PTHR47634">
    <property type="entry name" value="PROTEIN KINASE DOMAIN-CONTAINING PROTEIN-RELATED"/>
    <property type="match status" value="1"/>
</dbReference>
<dbReference type="EC" id="2.7.11.1" evidence="1"/>
<accession>A0A2T2NB79</accession>
<dbReference type="Gene3D" id="3.30.200.20">
    <property type="entry name" value="Phosphorylase Kinase, domain 1"/>
    <property type="match status" value="1"/>
</dbReference>
<name>A0A2T2NB79_CORCC</name>
<dbReference type="InterPro" id="IPR017441">
    <property type="entry name" value="Protein_kinase_ATP_BS"/>
</dbReference>
<evidence type="ECO:0000256" key="3">
    <source>
        <dbReference type="ARBA" id="ARBA00022679"/>
    </source>
</evidence>
<dbReference type="PANTHER" id="PTHR47634:SF9">
    <property type="entry name" value="PROTEIN KINASE DOMAIN-CONTAINING PROTEIN-RELATED"/>
    <property type="match status" value="1"/>
</dbReference>
<protein>
    <recommendedName>
        <fullName evidence="1">non-specific serine/threonine protein kinase</fullName>
        <ecNumber evidence="1">2.7.11.1</ecNumber>
    </recommendedName>
</protein>
<keyword evidence="5 11" id="KW-0418">Kinase</keyword>
<dbReference type="EMBL" id="KZ678141">
    <property type="protein sequence ID" value="PSN62506.1"/>
    <property type="molecule type" value="Genomic_DNA"/>
</dbReference>
<keyword evidence="3" id="KW-0808">Transferase</keyword>
<dbReference type="InterPro" id="IPR051334">
    <property type="entry name" value="SRPK"/>
</dbReference>
<dbReference type="AlphaFoldDB" id="A0A2T2NB79"/>
<reference evidence="11 12" key="1">
    <citation type="journal article" date="2018" name="Front. Microbiol.">
        <title>Genome-Wide Analysis of Corynespora cassiicola Leaf Fall Disease Putative Effectors.</title>
        <authorList>
            <person name="Lopez D."/>
            <person name="Ribeiro S."/>
            <person name="Label P."/>
            <person name="Fumanal B."/>
            <person name="Venisse J.S."/>
            <person name="Kohler A."/>
            <person name="de Oliveira R.R."/>
            <person name="Labutti K."/>
            <person name="Lipzen A."/>
            <person name="Lail K."/>
            <person name="Bauer D."/>
            <person name="Ohm R.A."/>
            <person name="Barry K.W."/>
            <person name="Spatafora J."/>
            <person name="Grigoriev I.V."/>
            <person name="Martin F.M."/>
            <person name="Pujade-Renaud V."/>
        </authorList>
    </citation>
    <scope>NUCLEOTIDE SEQUENCE [LARGE SCALE GENOMIC DNA]</scope>
    <source>
        <strain evidence="11 12">Philippines</strain>
    </source>
</reference>
<evidence type="ECO:0000256" key="8">
    <source>
        <dbReference type="ARBA" id="ARBA00048679"/>
    </source>
</evidence>
<evidence type="ECO:0000256" key="2">
    <source>
        <dbReference type="ARBA" id="ARBA00022527"/>
    </source>
</evidence>
<dbReference type="SUPFAM" id="SSF56112">
    <property type="entry name" value="Protein kinase-like (PK-like)"/>
    <property type="match status" value="1"/>
</dbReference>
<dbReference type="Proteomes" id="UP000240883">
    <property type="component" value="Unassembled WGS sequence"/>
</dbReference>
<evidence type="ECO:0000256" key="7">
    <source>
        <dbReference type="ARBA" id="ARBA00047899"/>
    </source>
</evidence>
<evidence type="ECO:0000256" key="4">
    <source>
        <dbReference type="ARBA" id="ARBA00022741"/>
    </source>
</evidence>
<evidence type="ECO:0000259" key="10">
    <source>
        <dbReference type="PROSITE" id="PS50011"/>
    </source>
</evidence>
<dbReference type="PROSITE" id="PS00107">
    <property type="entry name" value="PROTEIN_KINASE_ATP"/>
    <property type="match status" value="1"/>
</dbReference>
<evidence type="ECO:0000313" key="12">
    <source>
        <dbReference type="Proteomes" id="UP000240883"/>
    </source>
</evidence>
<gene>
    <name evidence="11" type="ORF">BS50DRAFT_591797</name>
</gene>
<evidence type="ECO:0000256" key="6">
    <source>
        <dbReference type="ARBA" id="ARBA00022840"/>
    </source>
</evidence>
<feature type="domain" description="Protein kinase" evidence="10">
    <location>
        <begin position="53"/>
        <end position="422"/>
    </location>
</feature>
<evidence type="ECO:0000313" key="11">
    <source>
        <dbReference type="EMBL" id="PSN62506.1"/>
    </source>
</evidence>